<keyword evidence="1" id="KW-0202">Cytokine</keyword>
<gene>
    <name evidence="4" type="ORF">AMELA_G00238530</name>
</gene>
<sequence>MSRYVLLLLLGCWMFASFCAAFRMERSERCLCKKLYRVRPANIFQWKLFPPSASCSAYEIVLTSVAGRKICLHPESKAWKLIMSGERSPI</sequence>
<dbReference type="SMART" id="SM00199">
    <property type="entry name" value="SCY"/>
    <property type="match status" value="1"/>
</dbReference>
<evidence type="ECO:0000256" key="2">
    <source>
        <dbReference type="SAM" id="SignalP"/>
    </source>
</evidence>
<dbReference type="InterPro" id="IPR001811">
    <property type="entry name" value="Chemokine_IL8-like_dom"/>
</dbReference>
<keyword evidence="2" id="KW-0732">Signal</keyword>
<feature type="chain" id="PRO_5029882946" description="Chemokine interleukin-8-like domain-containing protein" evidence="2">
    <location>
        <begin position="22"/>
        <end position="90"/>
    </location>
</feature>
<accession>A0A7J5ZV19</accession>
<name>A0A7J5ZV19_AMEME</name>
<dbReference type="GO" id="GO:0006955">
    <property type="term" value="P:immune response"/>
    <property type="evidence" value="ECO:0007669"/>
    <property type="project" value="InterPro"/>
</dbReference>
<evidence type="ECO:0000313" key="4">
    <source>
        <dbReference type="EMBL" id="KAF4074360.1"/>
    </source>
</evidence>
<keyword evidence="5" id="KW-1185">Reference proteome</keyword>
<dbReference type="AlphaFoldDB" id="A0A7J5ZV19"/>
<organism evidence="4 5">
    <name type="scientific">Ameiurus melas</name>
    <name type="common">Black bullhead</name>
    <name type="synonym">Silurus melas</name>
    <dbReference type="NCBI Taxonomy" id="219545"/>
    <lineage>
        <taxon>Eukaryota</taxon>
        <taxon>Metazoa</taxon>
        <taxon>Chordata</taxon>
        <taxon>Craniata</taxon>
        <taxon>Vertebrata</taxon>
        <taxon>Euteleostomi</taxon>
        <taxon>Actinopterygii</taxon>
        <taxon>Neopterygii</taxon>
        <taxon>Teleostei</taxon>
        <taxon>Ostariophysi</taxon>
        <taxon>Siluriformes</taxon>
        <taxon>Ictaluridae</taxon>
        <taxon>Ameiurus</taxon>
    </lineage>
</organism>
<dbReference type="GO" id="GO:0005615">
    <property type="term" value="C:extracellular space"/>
    <property type="evidence" value="ECO:0007669"/>
    <property type="project" value="UniProtKB-KW"/>
</dbReference>
<dbReference type="InterPro" id="IPR036048">
    <property type="entry name" value="Interleukin_8-like_sf"/>
</dbReference>
<evidence type="ECO:0000259" key="3">
    <source>
        <dbReference type="SMART" id="SM00199"/>
    </source>
</evidence>
<evidence type="ECO:0000313" key="5">
    <source>
        <dbReference type="Proteomes" id="UP000593565"/>
    </source>
</evidence>
<feature type="domain" description="Chemokine interleukin-8-like" evidence="3">
    <location>
        <begin position="27"/>
        <end position="86"/>
    </location>
</feature>
<dbReference type="EMBL" id="JAAGNN010000022">
    <property type="protein sequence ID" value="KAF4074360.1"/>
    <property type="molecule type" value="Genomic_DNA"/>
</dbReference>
<evidence type="ECO:0000256" key="1">
    <source>
        <dbReference type="ARBA" id="ARBA00022514"/>
    </source>
</evidence>
<dbReference type="GO" id="GO:0008009">
    <property type="term" value="F:chemokine activity"/>
    <property type="evidence" value="ECO:0007669"/>
    <property type="project" value="InterPro"/>
</dbReference>
<dbReference type="Proteomes" id="UP000593565">
    <property type="component" value="Unassembled WGS sequence"/>
</dbReference>
<dbReference type="Pfam" id="PF00048">
    <property type="entry name" value="IL8"/>
    <property type="match status" value="1"/>
</dbReference>
<comment type="caution">
    <text evidence="4">The sequence shown here is derived from an EMBL/GenBank/DDBJ whole genome shotgun (WGS) entry which is preliminary data.</text>
</comment>
<reference evidence="4 5" key="1">
    <citation type="submission" date="2020-02" db="EMBL/GenBank/DDBJ databases">
        <title>A chromosome-scale genome assembly of the black bullhead catfish (Ameiurus melas).</title>
        <authorList>
            <person name="Wen M."/>
            <person name="Zham M."/>
            <person name="Cabau C."/>
            <person name="Klopp C."/>
            <person name="Donnadieu C."/>
            <person name="Roques C."/>
            <person name="Bouchez O."/>
            <person name="Lampietro C."/>
            <person name="Jouanno E."/>
            <person name="Herpin A."/>
            <person name="Louis A."/>
            <person name="Berthelot C."/>
            <person name="Parey E."/>
            <person name="Roest-Crollius H."/>
            <person name="Braasch I."/>
            <person name="Postlethwait J."/>
            <person name="Robinson-Rechavi M."/>
            <person name="Echchiki A."/>
            <person name="Begum T."/>
            <person name="Montfort J."/>
            <person name="Schartl M."/>
            <person name="Bobe J."/>
            <person name="Guiguen Y."/>
        </authorList>
    </citation>
    <scope>NUCLEOTIDE SEQUENCE [LARGE SCALE GENOMIC DNA]</scope>
    <source>
        <strain evidence="4">M_S1</strain>
        <tissue evidence="4">Blood</tissue>
    </source>
</reference>
<dbReference type="SUPFAM" id="SSF54117">
    <property type="entry name" value="Interleukin 8-like chemokines"/>
    <property type="match status" value="1"/>
</dbReference>
<dbReference type="Gene3D" id="2.40.50.40">
    <property type="match status" value="1"/>
</dbReference>
<feature type="signal peptide" evidence="2">
    <location>
        <begin position="1"/>
        <end position="21"/>
    </location>
</feature>
<proteinExistence type="predicted"/>
<protein>
    <recommendedName>
        <fullName evidence="3">Chemokine interleukin-8-like domain-containing protein</fullName>
    </recommendedName>
</protein>